<name>A0AAP5IDH8_9CYAN</name>
<comment type="subunit">
    <text evidence="4">Monomer.</text>
</comment>
<reference evidence="6" key="1">
    <citation type="journal article" date="2021" name="Science">
        <title>Hunting the eagle killer: A cyanobacterial neurotoxin causes vacuolar myelinopathy.</title>
        <authorList>
            <person name="Breinlinger S."/>
            <person name="Phillips T.J."/>
            <person name="Haram B.N."/>
            <person name="Mares J."/>
            <person name="Martinez Yerena J.A."/>
            <person name="Hrouzek P."/>
            <person name="Sobotka R."/>
            <person name="Henderson W.M."/>
            <person name="Schmieder P."/>
            <person name="Williams S.M."/>
            <person name="Lauderdale J.D."/>
            <person name="Wilde H.D."/>
            <person name="Gerrin W."/>
            <person name="Kust A."/>
            <person name="Washington J.W."/>
            <person name="Wagner C."/>
            <person name="Geier B."/>
            <person name="Liebeke M."/>
            <person name="Enke H."/>
            <person name="Niedermeyer T.H.J."/>
            <person name="Wilde S.B."/>
        </authorList>
    </citation>
    <scope>NUCLEOTIDE SEQUENCE [LARGE SCALE GENOMIC DNA]</scope>
    <source>
        <strain evidence="6">Thurmond2011</strain>
    </source>
</reference>
<dbReference type="SFLD" id="SFLDS00003">
    <property type="entry name" value="Haloacid_Dehalogenase"/>
    <property type="match status" value="1"/>
</dbReference>
<dbReference type="GO" id="GO:0000287">
    <property type="term" value="F:magnesium ion binding"/>
    <property type="evidence" value="ECO:0007669"/>
    <property type="project" value="UniProtKB-UniRule"/>
</dbReference>
<keyword evidence="4" id="KW-0460">Magnesium</keyword>
<organism evidence="5 6">
    <name type="scientific">Aetokthonos hydrillicola Thurmond2011</name>
    <dbReference type="NCBI Taxonomy" id="2712845"/>
    <lineage>
        <taxon>Bacteria</taxon>
        <taxon>Bacillati</taxon>
        <taxon>Cyanobacteriota</taxon>
        <taxon>Cyanophyceae</taxon>
        <taxon>Nostocales</taxon>
        <taxon>Hapalosiphonaceae</taxon>
        <taxon>Aetokthonos</taxon>
    </lineage>
</organism>
<evidence type="ECO:0000313" key="5">
    <source>
        <dbReference type="EMBL" id="MDR9896940.1"/>
    </source>
</evidence>
<dbReference type="Proteomes" id="UP000667802">
    <property type="component" value="Unassembled WGS sequence"/>
</dbReference>
<protein>
    <recommendedName>
        <fullName evidence="4">Enolase-phosphatase E1</fullName>
        <ecNumber evidence="4">3.1.3.77</ecNumber>
    </recommendedName>
    <alternativeName>
        <fullName evidence="4">2,3-diketo-5-methylthio-1-phosphopentane phosphatase</fullName>
    </alternativeName>
</protein>
<keyword evidence="4" id="KW-0479">Metal-binding</keyword>
<dbReference type="PANTHER" id="PTHR20371">
    <property type="entry name" value="ENOLASE-PHOSPHATASE E1"/>
    <property type="match status" value="1"/>
</dbReference>
<comment type="function">
    <text evidence="4">Bifunctional enzyme that catalyzes the enolization of 2,3-diketo-5-methylthiopentyl-1-phosphate (DK-MTP-1-P) into the intermediate 2-hydroxy-3-keto-5-methylthiopentenyl-1-phosphate (HK-MTPenyl-1-P), which is then dephosphorylated to form the acireductone 1,2-dihydroxy-3-keto-5-methylthiopentene (DHK-MTPene).</text>
</comment>
<evidence type="ECO:0000256" key="4">
    <source>
        <dbReference type="HAMAP-Rule" id="MF_01681"/>
    </source>
</evidence>
<comment type="pathway">
    <text evidence="4">Amino-acid biosynthesis; L-methionine biosynthesis via salvage pathway; L-methionine from S-methyl-5-thio-alpha-D-ribose 1-phosphate: step 4/6.</text>
</comment>
<dbReference type="InterPro" id="IPR023943">
    <property type="entry name" value="Enolase-ppase_E1"/>
</dbReference>
<proteinExistence type="inferred from homology"/>
<dbReference type="SFLD" id="SFLDG01133">
    <property type="entry name" value="C1.5.4:_Enolase-phosphatase_Li"/>
    <property type="match status" value="1"/>
</dbReference>
<dbReference type="Gene3D" id="3.40.50.1000">
    <property type="entry name" value="HAD superfamily/HAD-like"/>
    <property type="match status" value="1"/>
</dbReference>
<comment type="catalytic activity">
    <reaction evidence="4">
        <text>5-methylsulfanyl-2,3-dioxopentyl phosphate + H2O = 1,2-dihydroxy-5-(methylsulfanyl)pent-1-en-3-one + phosphate</text>
        <dbReference type="Rhea" id="RHEA:21700"/>
        <dbReference type="ChEBI" id="CHEBI:15377"/>
        <dbReference type="ChEBI" id="CHEBI:43474"/>
        <dbReference type="ChEBI" id="CHEBI:49252"/>
        <dbReference type="ChEBI" id="CHEBI:58828"/>
        <dbReference type="EC" id="3.1.3.77"/>
    </reaction>
</comment>
<dbReference type="InterPro" id="IPR006439">
    <property type="entry name" value="HAD-SF_hydro_IA"/>
</dbReference>
<keyword evidence="6" id="KW-1185">Reference proteome</keyword>
<comment type="caution">
    <text evidence="5">The sequence shown here is derived from an EMBL/GenBank/DDBJ whole genome shotgun (WGS) entry which is preliminary data.</text>
</comment>
<dbReference type="Pfam" id="PF00702">
    <property type="entry name" value="Hydrolase"/>
    <property type="match status" value="1"/>
</dbReference>
<evidence type="ECO:0000256" key="3">
    <source>
        <dbReference type="ARBA" id="ARBA00023167"/>
    </source>
</evidence>
<dbReference type="GO" id="GO:0043716">
    <property type="term" value="F:2-hydroxy-3-keto-5-methylthiopentenyl-1-phosphate phosphatase activity"/>
    <property type="evidence" value="ECO:0007669"/>
    <property type="project" value="UniProtKB-UniRule"/>
</dbReference>
<keyword evidence="3 4" id="KW-0486">Methionine biosynthesis</keyword>
<dbReference type="InterPro" id="IPR036412">
    <property type="entry name" value="HAD-like_sf"/>
</dbReference>
<dbReference type="CDD" id="cd01629">
    <property type="entry name" value="HAD_EP"/>
    <property type="match status" value="1"/>
</dbReference>
<dbReference type="SFLD" id="SFLDF00044">
    <property type="entry name" value="enolase-phosphatase"/>
    <property type="match status" value="1"/>
</dbReference>
<dbReference type="Gene3D" id="1.10.720.60">
    <property type="match status" value="1"/>
</dbReference>
<dbReference type="GO" id="GO:0043715">
    <property type="term" value="F:2,3-diketo-5-methylthiopentyl-1-phosphate enolase activity"/>
    <property type="evidence" value="ECO:0007669"/>
    <property type="project" value="UniProtKB-UniRule"/>
</dbReference>
<dbReference type="NCBIfam" id="TIGR01691">
    <property type="entry name" value="enolase-ppase"/>
    <property type="match status" value="1"/>
</dbReference>
<dbReference type="SFLD" id="SFLDG01129">
    <property type="entry name" value="C1.5:_HAD__Beta-PGM__Phosphata"/>
    <property type="match status" value="1"/>
</dbReference>
<evidence type="ECO:0000256" key="2">
    <source>
        <dbReference type="ARBA" id="ARBA00022801"/>
    </source>
</evidence>
<evidence type="ECO:0000256" key="1">
    <source>
        <dbReference type="ARBA" id="ARBA00022605"/>
    </source>
</evidence>
<evidence type="ECO:0000313" key="6">
    <source>
        <dbReference type="Proteomes" id="UP000667802"/>
    </source>
</evidence>
<dbReference type="GO" id="GO:0019509">
    <property type="term" value="P:L-methionine salvage from methylthioadenosine"/>
    <property type="evidence" value="ECO:0007669"/>
    <property type="project" value="UniProtKB-UniRule"/>
</dbReference>
<dbReference type="AlphaFoldDB" id="A0AAP5IDH8"/>
<dbReference type="SUPFAM" id="SSF56784">
    <property type="entry name" value="HAD-like"/>
    <property type="match status" value="1"/>
</dbReference>
<comment type="similarity">
    <text evidence="4">Belongs to the HAD-like hydrolase superfamily. MasA/MtnC family.</text>
</comment>
<dbReference type="HAMAP" id="MF_01681">
    <property type="entry name" value="Salvage_MtnC"/>
    <property type="match status" value="1"/>
</dbReference>
<accession>A0AAP5IDH8</accession>
<comment type="pathway">
    <text evidence="4">Amino-acid biosynthesis; L-methionine biosynthesis via salvage pathway; L-methionine from S-methyl-5-thio-alpha-D-ribose 1-phosphate: step 3/6.</text>
</comment>
<keyword evidence="1 4" id="KW-0028">Amino-acid biosynthesis</keyword>
<dbReference type="InterPro" id="IPR023214">
    <property type="entry name" value="HAD_sf"/>
</dbReference>
<sequence>MTEYFSEQSDVILLDIEGTTTPVEYVFGVLFPFAQANVEAFLQKHHDWSSVEADLKLLRLEYEADLAKGISIPEWNYNSTTGVVPYIRYLIEIDRKSTGLKSLQGKIWEQGYRDGTLRSQIFSDVKPAFERWTRAGKQLFIFSSGSVLAQQLLFQHTEEGDLTGFLSGYFDTQTGAKKEPDSYRKITQTIGVLPQKILFISDVTAELRAALSAGMQTLFSFRPGNHSSESEGFEVVKTFDLVS</sequence>
<gene>
    <name evidence="4 5" type="primary">mtnC</name>
    <name evidence="5" type="ORF">G7B40_020555</name>
</gene>
<comment type="cofactor">
    <cofactor evidence="4">
        <name>Mg(2+)</name>
        <dbReference type="ChEBI" id="CHEBI:18420"/>
    </cofactor>
    <text evidence="4">Binds 1 Mg(2+) ion per subunit.</text>
</comment>
<keyword evidence="2 4" id="KW-0378">Hydrolase</keyword>
<dbReference type="RefSeq" id="WP_310834028.1">
    <property type="nucleotide sequence ID" value="NZ_JAALHA020000010.1"/>
</dbReference>
<dbReference type="PANTHER" id="PTHR20371:SF1">
    <property type="entry name" value="ENOLASE-PHOSPHATASE E1"/>
    <property type="match status" value="1"/>
</dbReference>
<dbReference type="EC" id="3.1.3.77" evidence="4"/>
<dbReference type="NCBIfam" id="TIGR01549">
    <property type="entry name" value="HAD-SF-IA-v1"/>
    <property type="match status" value="1"/>
</dbReference>
<dbReference type="EMBL" id="JAALHA020000010">
    <property type="protein sequence ID" value="MDR9896940.1"/>
    <property type="molecule type" value="Genomic_DNA"/>
</dbReference>
<dbReference type="GO" id="GO:0043874">
    <property type="term" value="F:acireductone synthase activity"/>
    <property type="evidence" value="ECO:0007669"/>
    <property type="project" value="UniProtKB-EC"/>
</dbReference>